<dbReference type="InterPro" id="IPR047951">
    <property type="entry name" value="Transpos_ISL3"/>
</dbReference>
<dbReference type="RefSeq" id="WP_044566622.1">
    <property type="nucleotide sequence ID" value="NZ_BAABDR010000078.1"/>
</dbReference>
<evidence type="ECO:0000313" key="5">
    <source>
        <dbReference type="Proteomes" id="UP000756710"/>
    </source>
</evidence>
<dbReference type="AlphaFoldDB" id="A0A060ZJT7"/>
<dbReference type="PANTHER" id="PTHR33498">
    <property type="entry name" value="TRANSPOSASE FOR INSERTION SEQUENCE ELEMENT IS1557"/>
    <property type="match status" value="1"/>
</dbReference>
<proteinExistence type="predicted"/>
<evidence type="ECO:0000259" key="2">
    <source>
        <dbReference type="Pfam" id="PF14690"/>
    </source>
</evidence>
<evidence type="ECO:0000313" key="3">
    <source>
        <dbReference type="EMBL" id="CDR01491.1"/>
    </source>
</evidence>
<gene>
    <name evidence="4" type="ORF">J2Z30_004450</name>
    <name evidence="3" type="ORF">SIRAN373</name>
</gene>
<feature type="domain" description="Transposase IS204/IS1001/IS1096/IS1165 DDE" evidence="1">
    <location>
        <begin position="394"/>
        <end position="517"/>
    </location>
</feature>
<keyword evidence="5" id="KW-1185">Reference proteome</keyword>
<reference evidence="4 5" key="2">
    <citation type="submission" date="2021-03" db="EMBL/GenBank/DDBJ databases">
        <title>Genomic Encyclopedia of Type Strains, Phase IV (KMG-IV): sequencing the most valuable type-strain genomes for metagenomic binning, comparative biology and taxonomic classification.</title>
        <authorList>
            <person name="Goeker M."/>
        </authorList>
    </citation>
    <scope>NUCLEOTIDE SEQUENCE [LARGE SCALE GENOMIC DNA]</scope>
    <source>
        <strain evidence="4 5">DSM 41954</strain>
    </source>
</reference>
<feature type="domain" description="Transposase IS204/IS1001/IS1096/IS1165 DDE" evidence="1">
    <location>
        <begin position="159"/>
        <end position="251"/>
    </location>
</feature>
<sequence length="522" mass="58534">MFVDDLFAVLFPHFALLHVELIRATGRTVRIQARGREPSAVCPGCGTVSERVHSGYERKMSDTAISNQQTVLHLRVRRFFCGSSNCPKKTFAEQIPGLTFRHGRCTTLLRTVREAIALALGGRAGARLAELQEIAVGKDAMLRLIRALPDPEVGRVRVLGVDDFALKRGHHYGTVLIDMENRRPVGLLPERSADALADWLTRHPGVEVICRDRARYYAEGADQGAADAVQVADRFHLWQNLGDAAERLVARLRPQWVPSPPEKPEVTVPEKPEGLRAQRIRERHAAVHALMDKGMSIGGIVAELRLDPKTVRKNMRAATADELIGASPTGRQSSLDGHAAYLAARWAEGCTSTSRLHRELADRGLTVSERTVRRFLLRLQENAKPTTWPPVPKVREVTTLILTHPDNRPESDRVVLKELRDRSSDLDAACQLVARFAEILVHRQGREKLKQWTDDAEQSQHPELRGFASGLRKDWDAVMAGLTLHWNSGAVEGHVNRIKMLKRQMFGRAKHDLLRKRVLLTR</sequence>
<dbReference type="Pfam" id="PF14690">
    <property type="entry name" value="Zn_ribbon_ISL3"/>
    <property type="match status" value="1"/>
</dbReference>
<name>A0A060ZJT7_9ACTN</name>
<evidence type="ECO:0000313" key="4">
    <source>
        <dbReference type="EMBL" id="MBP2063429.1"/>
    </source>
</evidence>
<organism evidence="3">
    <name type="scientific">Streptomyces iranensis</name>
    <dbReference type="NCBI Taxonomy" id="576784"/>
    <lineage>
        <taxon>Bacteria</taxon>
        <taxon>Bacillati</taxon>
        <taxon>Actinomycetota</taxon>
        <taxon>Actinomycetes</taxon>
        <taxon>Kitasatosporales</taxon>
        <taxon>Streptomycetaceae</taxon>
        <taxon>Streptomyces</taxon>
        <taxon>Streptomyces violaceusniger group</taxon>
    </lineage>
</organism>
<dbReference type="PANTHER" id="PTHR33498:SF1">
    <property type="entry name" value="TRANSPOSASE FOR INSERTION SEQUENCE ELEMENT IS1557"/>
    <property type="match status" value="1"/>
</dbReference>
<accession>A0A060ZJT7</accession>
<dbReference type="Proteomes" id="UP000756710">
    <property type="component" value="Unassembled WGS sequence"/>
</dbReference>
<dbReference type="HOGENOM" id="CLU_029608_5_1_11"/>
<reference evidence="3" key="1">
    <citation type="submission" date="2014-05" db="EMBL/GenBank/DDBJ databases">
        <authorList>
            <person name="Horn Fabian"/>
        </authorList>
    </citation>
    <scope>NUCLEOTIDE SEQUENCE</scope>
</reference>
<feature type="domain" description="Transposase IS204/IS1001/IS1096/IS1165 zinc-finger" evidence="2">
    <location>
        <begin position="40"/>
        <end position="81"/>
    </location>
</feature>
<dbReference type="Pfam" id="PF01610">
    <property type="entry name" value="DDE_Tnp_ISL3"/>
    <property type="match status" value="2"/>
</dbReference>
<dbReference type="InterPro" id="IPR029261">
    <property type="entry name" value="Transposase_Znf"/>
</dbReference>
<dbReference type="InterPro" id="IPR002560">
    <property type="entry name" value="Transposase_DDE"/>
</dbReference>
<dbReference type="EMBL" id="JAGGLR010000011">
    <property type="protein sequence ID" value="MBP2063429.1"/>
    <property type="molecule type" value="Genomic_DNA"/>
</dbReference>
<dbReference type="EMBL" id="LK022848">
    <property type="protein sequence ID" value="CDR01491.1"/>
    <property type="molecule type" value="Genomic_DNA"/>
</dbReference>
<evidence type="ECO:0000259" key="1">
    <source>
        <dbReference type="Pfam" id="PF01610"/>
    </source>
</evidence>
<dbReference type="NCBIfam" id="NF033550">
    <property type="entry name" value="transpos_ISL3"/>
    <property type="match status" value="1"/>
</dbReference>
<protein>
    <submittedName>
        <fullName evidence="3 4">Transposase</fullName>
    </submittedName>
</protein>